<dbReference type="EMBL" id="BARW01002236">
    <property type="protein sequence ID" value="GAI69318.1"/>
    <property type="molecule type" value="Genomic_DNA"/>
</dbReference>
<proteinExistence type="predicted"/>
<feature type="non-terminal residue" evidence="1">
    <location>
        <position position="130"/>
    </location>
</feature>
<protein>
    <submittedName>
        <fullName evidence="1">Uncharacterized protein</fullName>
    </submittedName>
</protein>
<name>X1QM42_9ZZZZ</name>
<dbReference type="AlphaFoldDB" id="X1QM42"/>
<evidence type="ECO:0000313" key="1">
    <source>
        <dbReference type="EMBL" id="GAI69318.1"/>
    </source>
</evidence>
<organism evidence="1">
    <name type="scientific">marine sediment metagenome</name>
    <dbReference type="NCBI Taxonomy" id="412755"/>
    <lineage>
        <taxon>unclassified sequences</taxon>
        <taxon>metagenomes</taxon>
        <taxon>ecological metagenomes</taxon>
    </lineage>
</organism>
<sequence length="130" mass="14228">MTTEAEKPATVQCPICHEVIEIPQYDSVSRSDALTKHIEEEHTGYTAKPTGGNPMTPEEIDQVANKVAARVLEEVSPSVLDPGGRGMLLHFTEHAMNEHALIVDEARAKASPCSCFEYKGRPYCFTKGAI</sequence>
<gene>
    <name evidence="1" type="ORF">S12H4_06386</name>
</gene>
<accession>X1QM42</accession>
<comment type="caution">
    <text evidence="1">The sequence shown here is derived from an EMBL/GenBank/DDBJ whole genome shotgun (WGS) entry which is preliminary data.</text>
</comment>
<reference evidence="1" key="1">
    <citation type="journal article" date="2014" name="Front. Microbiol.">
        <title>High frequency of phylogenetically diverse reductive dehalogenase-homologous genes in deep subseafloor sedimentary metagenomes.</title>
        <authorList>
            <person name="Kawai M."/>
            <person name="Futagami T."/>
            <person name="Toyoda A."/>
            <person name="Takaki Y."/>
            <person name="Nishi S."/>
            <person name="Hori S."/>
            <person name="Arai W."/>
            <person name="Tsubouchi T."/>
            <person name="Morono Y."/>
            <person name="Uchiyama I."/>
            <person name="Ito T."/>
            <person name="Fujiyama A."/>
            <person name="Inagaki F."/>
            <person name="Takami H."/>
        </authorList>
    </citation>
    <scope>NUCLEOTIDE SEQUENCE</scope>
    <source>
        <strain evidence="1">Expedition CK06-06</strain>
    </source>
</reference>